<dbReference type="InterPro" id="IPR005121">
    <property type="entry name" value="Fdx_antiC-bd"/>
</dbReference>
<sequence length="786" mass="88592">MFVSMNWIKDFVNLDGWDLDQLIHRFTLSTAEVEGIEYKGKDVKDVVVGEILSCEDHPDSDHLHLLKVDAGDEVYDVVCGAPNARAGLKTAFCKVGGEVCGIKIKASKIRGYKSFGMCCSAKELGISETHDGIMELDADLKNGTDLKEIFPIDDVVFEVDNKSLTNRPDLWGHYGMAREFAALTNQHVKPLDVMENPYTGDATVAVEVANKDLVFRYTSMRIENVTKKVSSMEMQIRLFYCGTRAINLLADLTNYIMLELGQPMHAFDGNKIEKIVVDTPKESFQFKTLDDVEREITPDTLMIYDNETPVAVAGIMGGLDSEIVDGTTSVVLESANFDGVSVRKSASRLALRTDASARYEKTLDPEMTMLAVKRFIKLLKDVDPECECASKITDVYVKKYPELKVEFDKKFVDRYTGIDIPCERIKLTLEQLGFKTTQDGENFVSEVPSWRGTKDVSMRADIIEEITRIYGYDNFEIKTTLSPLLPAKTTERRKEENLIKDLLVKAYAMNEVNTRLWCDPDALRNLGLAPEENVRLLGHADDNGILRTSMMQSFLPLVYNNRNYKPSFGMFEIARTVLGVREDETADEHRMLGIAMYSKEESEKKLYIKAVQLLNTIVSQLKHKKVAYEKTEVRHEWQHPKNTTKILVDGKEIGILNTLHPKTLAHIAKNAAVVCIEIDMDALLAIPAMDLEFNEPSKYPTIEYDLSLLIPEGVRFDTISECWKKLELEILREVSVIDIYDAAGVKSVTIRLSFGLDTRTLTSEEVQAAVDAILKNMNEIGVNLKL</sequence>
<comment type="catalytic activity">
    <reaction evidence="14 15">
        <text>tRNA(Phe) + L-phenylalanine + ATP = L-phenylalanyl-tRNA(Phe) + AMP + diphosphate + H(+)</text>
        <dbReference type="Rhea" id="RHEA:19413"/>
        <dbReference type="Rhea" id="RHEA-COMP:9668"/>
        <dbReference type="Rhea" id="RHEA-COMP:9699"/>
        <dbReference type="ChEBI" id="CHEBI:15378"/>
        <dbReference type="ChEBI" id="CHEBI:30616"/>
        <dbReference type="ChEBI" id="CHEBI:33019"/>
        <dbReference type="ChEBI" id="CHEBI:58095"/>
        <dbReference type="ChEBI" id="CHEBI:78442"/>
        <dbReference type="ChEBI" id="CHEBI:78531"/>
        <dbReference type="ChEBI" id="CHEBI:456215"/>
        <dbReference type="EC" id="6.1.1.20"/>
    </reaction>
</comment>
<evidence type="ECO:0000256" key="9">
    <source>
        <dbReference type="ARBA" id="ARBA00022840"/>
    </source>
</evidence>
<keyword evidence="4 15" id="KW-0963">Cytoplasm</keyword>
<comment type="cofactor">
    <cofactor evidence="15">
        <name>Mg(2+)</name>
        <dbReference type="ChEBI" id="CHEBI:18420"/>
    </cofactor>
    <text evidence="15">Binds 2 magnesium ions per tetramer.</text>
</comment>
<evidence type="ECO:0000259" key="17">
    <source>
        <dbReference type="PROSITE" id="PS50886"/>
    </source>
</evidence>
<dbReference type="InterPro" id="IPR005147">
    <property type="entry name" value="tRNA_synthase_B5-dom"/>
</dbReference>
<dbReference type="InterPro" id="IPR020825">
    <property type="entry name" value="Phe-tRNA_synthase-like_B3/B4"/>
</dbReference>
<keyword evidence="10 15" id="KW-0460">Magnesium</keyword>
<dbReference type="InterPro" id="IPR012340">
    <property type="entry name" value="NA-bd_OB-fold"/>
</dbReference>
<evidence type="ECO:0000256" key="2">
    <source>
        <dbReference type="ARBA" id="ARBA00008653"/>
    </source>
</evidence>
<evidence type="ECO:0000256" key="3">
    <source>
        <dbReference type="ARBA" id="ARBA00011209"/>
    </source>
</evidence>
<dbReference type="Pfam" id="PF03484">
    <property type="entry name" value="B5"/>
    <property type="match status" value="1"/>
</dbReference>
<feature type="binding site" evidence="15">
    <location>
        <position position="461"/>
    </location>
    <ligand>
        <name>Mg(2+)</name>
        <dbReference type="ChEBI" id="CHEBI:18420"/>
        <note>shared with alpha subunit</note>
    </ligand>
</feature>
<evidence type="ECO:0000256" key="10">
    <source>
        <dbReference type="ARBA" id="ARBA00022842"/>
    </source>
</evidence>
<dbReference type="InterPro" id="IPR002547">
    <property type="entry name" value="tRNA-bd_dom"/>
</dbReference>
<feature type="domain" description="B5" evidence="19">
    <location>
        <begin position="400"/>
        <end position="477"/>
    </location>
</feature>
<dbReference type="Gene3D" id="3.30.70.380">
    <property type="entry name" value="Ferrodoxin-fold anticodon-binding domain"/>
    <property type="match status" value="1"/>
</dbReference>
<feature type="binding site" evidence="15">
    <location>
        <position position="455"/>
    </location>
    <ligand>
        <name>Mg(2+)</name>
        <dbReference type="ChEBI" id="CHEBI:18420"/>
        <note>shared with alpha subunit</note>
    </ligand>
</feature>
<evidence type="ECO:0000259" key="18">
    <source>
        <dbReference type="PROSITE" id="PS51447"/>
    </source>
</evidence>
<dbReference type="Gene3D" id="3.30.930.10">
    <property type="entry name" value="Bira Bifunctional Protein, Domain 2"/>
    <property type="match status" value="1"/>
</dbReference>
<evidence type="ECO:0000256" key="6">
    <source>
        <dbReference type="ARBA" id="ARBA00022598"/>
    </source>
</evidence>
<evidence type="ECO:0000256" key="13">
    <source>
        <dbReference type="ARBA" id="ARBA00023146"/>
    </source>
</evidence>
<dbReference type="HAMAP" id="MF_00283">
    <property type="entry name" value="Phe_tRNA_synth_beta1"/>
    <property type="match status" value="1"/>
</dbReference>
<dbReference type="NCBIfam" id="TIGR00472">
    <property type="entry name" value="pheT_bact"/>
    <property type="match status" value="1"/>
</dbReference>
<evidence type="ECO:0000256" key="5">
    <source>
        <dbReference type="ARBA" id="ARBA00022555"/>
    </source>
</evidence>
<feature type="binding site" evidence="15">
    <location>
        <position position="464"/>
    </location>
    <ligand>
        <name>Mg(2+)</name>
        <dbReference type="ChEBI" id="CHEBI:18420"/>
        <note>shared with alpha subunit</note>
    </ligand>
</feature>
<evidence type="ECO:0000256" key="8">
    <source>
        <dbReference type="ARBA" id="ARBA00022741"/>
    </source>
</evidence>
<feature type="domain" description="TRNA-binding" evidence="17">
    <location>
        <begin position="40"/>
        <end position="147"/>
    </location>
</feature>
<evidence type="ECO:0000256" key="14">
    <source>
        <dbReference type="ARBA" id="ARBA00049255"/>
    </source>
</evidence>
<dbReference type="RefSeq" id="WP_187558576.1">
    <property type="nucleotide sequence ID" value="NZ_JACRTP010000003.1"/>
</dbReference>
<reference evidence="20 21" key="1">
    <citation type="submission" date="2020-08" db="EMBL/GenBank/DDBJ databases">
        <title>Genome public.</title>
        <authorList>
            <person name="Liu C."/>
            <person name="Sun Q."/>
        </authorList>
    </citation>
    <scope>NUCLEOTIDE SEQUENCE [LARGE SCALE GENOMIC DNA]</scope>
    <source>
        <strain evidence="20 21">3_YM_SP_D4_24.mj</strain>
    </source>
</reference>
<keyword evidence="9 15" id="KW-0067">ATP-binding</keyword>
<dbReference type="EMBL" id="JACRTP010000003">
    <property type="protein sequence ID" value="MBC8628484.1"/>
    <property type="molecule type" value="Genomic_DNA"/>
</dbReference>
<dbReference type="Proteomes" id="UP000661649">
    <property type="component" value="Unassembled WGS sequence"/>
</dbReference>
<dbReference type="SMART" id="SM00874">
    <property type="entry name" value="B5"/>
    <property type="match status" value="1"/>
</dbReference>
<keyword evidence="6 15" id="KW-0436">Ligase</keyword>
<dbReference type="SUPFAM" id="SSF50249">
    <property type="entry name" value="Nucleic acid-binding proteins"/>
    <property type="match status" value="1"/>
</dbReference>
<feature type="binding site" evidence="15">
    <location>
        <position position="465"/>
    </location>
    <ligand>
        <name>Mg(2+)</name>
        <dbReference type="ChEBI" id="CHEBI:18420"/>
        <note>shared with alpha subunit</note>
    </ligand>
</feature>
<dbReference type="PROSITE" id="PS50886">
    <property type="entry name" value="TRBD"/>
    <property type="match status" value="1"/>
</dbReference>
<comment type="subcellular location">
    <subcellularLocation>
        <location evidence="1 15">Cytoplasm</location>
    </subcellularLocation>
</comment>
<dbReference type="SUPFAM" id="SSF56037">
    <property type="entry name" value="PheT/TilS domain"/>
    <property type="match status" value="1"/>
</dbReference>
<keyword evidence="7 15" id="KW-0479">Metal-binding</keyword>
<dbReference type="InterPro" id="IPR045060">
    <property type="entry name" value="Phe-tRNA-ligase_IIc_bsu"/>
</dbReference>
<evidence type="ECO:0000256" key="7">
    <source>
        <dbReference type="ARBA" id="ARBA00022723"/>
    </source>
</evidence>
<dbReference type="InterPro" id="IPR041616">
    <property type="entry name" value="PheRS_beta_core"/>
</dbReference>
<organism evidence="20 21">
    <name type="scientific">Blautia stercoris</name>
    <dbReference type="NCBI Taxonomy" id="871664"/>
    <lineage>
        <taxon>Bacteria</taxon>
        <taxon>Bacillati</taxon>
        <taxon>Bacillota</taxon>
        <taxon>Clostridia</taxon>
        <taxon>Lachnospirales</taxon>
        <taxon>Lachnospiraceae</taxon>
        <taxon>Blautia</taxon>
    </lineage>
</organism>
<dbReference type="InterPro" id="IPR004532">
    <property type="entry name" value="Phe-tRNA-ligase_IIc_bsu_bact"/>
</dbReference>
<comment type="subunit">
    <text evidence="3 15">Tetramer of two alpha and two beta subunits.</text>
</comment>
<dbReference type="SMART" id="SM00873">
    <property type="entry name" value="B3_4"/>
    <property type="match status" value="1"/>
</dbReference>
<evidence type="ECO:0000256" key="12">
    <source>
        <dbReference type="ARBA" id="ARBA00022917"/>
    </source>
</evidence>
<dbReference type="Pfam" id="PF17759">
    <property type="entry name" value="tRNA_synthFbeta"/>
    <property type="match status" value="1"/>
</dbReference>
<dbReference type="SUPFAM" id="SSF46955">
    <property type="entry name" value="Putative DNA-binding domain"/>
    <property type="match status" value="1"/>
</dbReference>
<dbReference type="InterPro" id="IPR009061">
    <property type="entry name" value="DNA-bd_dom_put_sf"/>
</dbReference>
<dbReference type="SUPFAM" id="SSF54991">
    <property type="entry name" value="Anticodon-binding domain of PheRS"/>
    <property type="match status" value="1"/>
</dbReference>
<evidence type="ECO:0000256" key="15">
    <source>
        <dbReference type="HAMAP-Rule" id="MF_00283"/>
    </source>
</evidence>
<accession>A0ABR7PAS6</accession>
<dbReference type="Gene3D" id="2.40.50.140">
    <property type="entry name" value="Nucleic acid-binding proteins"/>
    <property type="match status" value="1"/>
</dbReference>
<dbReference type="CDD" id="cd02796">
    <property type="entry name" value="tRNA_bind_bactPheRS"/>
    <property type="match status" value="1"/>
</dbReference>
<dbReference type="Pfam" id="PF03483">
    <property type="entry name" value="B3_4"/>
    <property type="match status" value="1"/>
</dbReference>
<dbReference type="InterPro" id="IPR045864">
    <property type="entry name" value="aa-tRNA-synth_II/BPL/LPL"/>
</dbReference>
<keyword evidence="21" id="KW-1185">Reference proteome</keyword>
<dbReference type="InterPro" id="IPR036690">
    <property type="entry name" value="Fdx_antiC-bd_sf"/>
</dbReference>
<dbReference type="Gene3D" id="3.50.40.10">
    <property type="entry name" value="Phenylalanyl-trna Synthetase, Chain B, domain 3"/>
    <property type="match status" value="1"/>
</dbReference>
<proteinExistence type="inferred from homology"/>
<feature type="domain" description="FDX-ACB" evidence="18">
    <location>
        <begin position="697"/>
        <end position="785"/>
    </location>
</feature>
<dbReference type="PANTHER" id="PTHR10947">
    <property type="entry name" value="PHENYLALANYL-TRNA SYNTHETASE BETA CHAIN AND LEUCINE-RICH REPEAT-CONTAINING PROTEIN 47"/>
    <property type="match status" value="1"/>
</dbReference>
<evidence type="ECO:0000313" key="21">
    <source>
        <dbReference type="Proteomes" id="UP000661649"/>
    </source>
</evidence>
<name>A0ABR7PAS6_9FIRM</name>
<dbReference type="InterPro" id="IPR033714">
    <property type="entry name" value="tRNA_bind_bactPheRS"/>
</dbReference>
<dbReference type="EC" id="6.1.1.20" evidence="15"/>
<evidence type="ECO:0000256" key="1">
    <source>
        <dbReference type="ARBA" id="ARBA00004496"/>
    </source>
</evidence>
<dbReference type="SUPFAM" id="SSF55681">
    <property type="entry name" value="Class II aaRS and biotin synthetases"/>
    <property type="match status" value="1"/>
</dbReference>
<dbReference type="PROSITE" id="PS51483">
    <property type="entry name" value="B5"/>
    <property type="match status" value="1"/>
</dbReference>
<evidence type="ECO:0000256" key="11">
    <source>
        <dbReference type="ARBA" id="ARBA00022884"/>
    </source>
</evidence>
<dbReference type="InterPro" id="IPR005146">
    <property type="entry name" value="B3/B4_tRNA-bd"/>
</dbReference>
<gene>
    <name evidence="15" type="primary">pheT</name>
    <name evidence="20" type="ORF">H8712_07635</name>
</gene>
<evidence type="ECO:0000313" key="20">
    <source>
        <dbReference type="EMBL" id="MBC8628484.1"/>
    </source>
</evidence>
<dbReference type="SMART" id="SM00896">
    <property type="entry name" value="FDX-ACB"/>
    <property type="match status" value="1"/>
</dbReference>
<evidence type="ECO:0000259" key="19">
    <source>
        <dbReference type="PROSITE" id="PS51483"/>
    </source>
</evidence>
<keyword evidence="5 16" id="KW-0820">tRNA-binding</keyword>
<dbReference type="Gene3D" id="3.30.56.10">
    <property type="match status" value="2"/>
</dbReference>
<evidence type="ECO:0000256" key="16">
    <source>
        <dbReference type="PROSITE-ProRule" id="PRU00209"/>
    </source>
</evidence>
<dbReference type="NCBIfam" id="NF045760">
    <property type="entry name" value="YtpR"/>
    <property type="match status" value="1"/>
</dbReference>
<dbReference type="GO" id="GO:0004826">
    <property type="term" value="F:phenylalanine-tRNA ligase activity"/>
    <property type="evidence" value="ECO:0007669"/>
    <property type="project" value="UniProtKB-EC"/>
</dbReference>
<dbReference type="Pfam" id="PF03147">
    <property type="entry name" value="FDX-ACB"/>
    <property type="match status" value="1"/>
</dbReference>
<dbReference type="PROSITE" id="PS51447">
    <property type="entry name" value="FDX_ACB"/>
    <property type="match status" value="1"/>
</dbReference>
<dbReference type="PANTHER" id="PTHR10947:SF0">
    <property type="entry name" value="PHENYLALANINE--TRNA LIGASE BETA SUBUNIT"/>
    <property type="match status" value="1"/>
</dbReference>
<keyword evidence="13 15" id="KW-0030">Aminoacyl-tRNA synthetase</keyword>
<evidence type="ECO:0000256" key="4">
    <source>
        <dbReference type="ARBA" id="ARBA00022490"/>
    </source>
</evidence>
<dbReference type="Pfam" id="PF01588">
    <property type="entry name" value="tRNA_bind"/>
    <property type="match status" value="1"/>
</dbReference>
<keyword evidence="11 16" id="KW-0694">RNA-binding</keyword>
<keyword evidence="8 15" id="KW-0547">Nucleotide-binding</keyword>
<protein>
    <recommendedName>
        <fullName evidence="15">Phenylalanine--tRNA ligase beta subunit</fullName>
        <ecNumber evidence="15">6.1.1.20</ecNumber>
    </recommendedName>
    <alternativeName>
        <fullName evidence="15">Phenylalanyl-tRNA synthetase beta subunit</fullName>
        <shortName evidence="15">PheRS</shortName>
    </alternativeName>
</protein>
<keyword evidence="12 15" id="KW-0648">Protein biosynthesis</keyword>
<comment type="caution">
    <text evidence="20">The sequence shown here is derived from an EMBL/GenBank/DDBJ whole genome shotgun (WGS) entry which is preliminary data.</text>
</comment>
<comment type="similarity">
    <text evidence="2 15">Belongs to the phenylalanyl-tRNA synthetase beta subunit family. Type 1 subfamily.</text>
</comment>